<dbReference type="AlphaFoldDB" id="A0A4Y2HPZ5"/>
<dbReference type="PANTHER" id="PTHR19446">
    <property type="entry name" value="REVERSE TRANSCRIPTASES"/>
    <property type="match status" value="1"/>
</dbReference>
<accession>A0A4Y2HPZ5</accession>
<reference evidence="1 2" key="1">
    <citation type="journal article" date="2019" name="Sci. Rep.">
        <title>Orb-weaving spider Araneus ventricosus genome elucidates the spidroin gene catalogue.</title>
        <authorList>
            <person name="Kono N."/>
            <person name="Nakamura H."/>
            <person name="Ohtoshi R."/>
            <person name="Moran D.A.P."/>
            <person name="Shinohara A."/>
            <person name="Yoshida Y."/>
            <person name="Fujiwara M."/>
            <person name="Mori M."/>
            <person name="Tomita M."/>
            <person name="Arakawa K."/>
        </authorList>
    </citation>
    <scope>NUCLEOTIDE SEQUENCE [LARGE SCALE GENOMIC DNA]</scope>
</reference>
<dbReference type="OrthoDB" id="417863at2759"/>
<organism evidence="1 2">
    <name type="scientific">Araneus ventricosus</name>
    <name type="common">Orbweaver spider</name>
    <name type="synonym">Epeira ventricosa</name>
    <dbReference type="NCBI Taxonomy" id="182803"/>
    <lineage>
        <taxon>Eukaryota</taxon>
        <taxon>Metazoa</taxon>
        <taxon>Ecdysozoa</taxon>
        <taxon>Arthropoda</taxon>
        <taxon>Chelicerata</taxon>
        <taxon>Arachnida</taxon>
        <taxon>Araneae</taxon>
        <taxon>Araneomorphae</taxon>
        <taxon>Entelegynae</taxon>
        <taxon>Araneoidea</taxon>
        <taxon>Araneidae</taxon>
        <taxon>Araneus</taxon>
    </lineage>
</organism>
<name>A0A4Y2HPZ5_ARAVE</name>
<evidence type="ECO:0000313" key="1">
    <source>
        <dbReference type="EMBL" id="GBM67320.1"/>
    </source>
</evidence>
<keyword evidence="2" id="KW-1185">Reference proteome</keyword>
<comment type="caution">
    <text evidence="1">The sequence shown here is derived from an EMBL/GenBank/DDBJ whole genome shotgun (WGS) entry which is preliminary data.</text>
</comment>
<gene>
    <name evidence="1" type="ORF">AVEN_72454_1</name>
</gene>
<proteinExistence type="predicted"/>
<sequence>MPRPEKISNAIKTGLIVLFRRKGKEKDSINSYKRISLLPILGKLLEKLLLQRVNFTINKQNVLHAHQFGFREGKSINQVLRKLLDVIEDAHKREQDAIVFALRRV</sequence>
<evidence type="ECO:0000313" key="2">
    <source>
        <dbReference type="Proteomes" id="UP000499080"/>
    </source>
</evidence>
<protein>
    <submittedName>
        <fullName evidence="1">Uncharacterized protein</fullName>
    </submittedName>
</protein>
<dbReference type="EMBL" id="BGPR01002076">
    <property type="protein sequence ID" value="GBM67320.1"/>
    <property type="molecule type" value="Genomic_DNA"/>
</dbReference>
<dbReference type="Proteomes" id="UP000499080">
    <property type="component" value="Unassembled WGS sequence"/>
</dbReference>